<evidence type="ECO:0008006" key="4">
    <source>
        <dbReference type="Google" id="ProtNLM"/>
    </source>
</evidence>
<accession>A0A2A4WUJ0</accession>
<keyword evidence="1" id="KW-1133">Transmembrane helix</keyword>
<sequence>MKKSSYNKASGFTIIEIVVTILVVAIIGIGMVSYIADSADSLNSASTRSKLATAGRTAIDRMALELHNALPRSIRVTPTSGLNASGDQCIEFIPVRAATNYINPSFSGGGSSSFNVIAFSPSLEGTVASDAYATIFPTNNTAILYDGDNPDNDYSQWPNFPQRRPIQIISSITDTGPPDATQSVVTLVTSHRFRRRSPTKRFFVVDQPVSFCVVDDKLYRYSDYGFFANQAQEEESVTCSVLGTPPPNADRCLPDYAAISASPPRIKTLITDSIVNDGLVAFSIGTQSLTRNSLVKIELNFSTEGDSLLLNHEVLTRSVP</sequence>
<keyword evidence="1" id="KW-0812">Transmembrane</keyword>
<evidence type="ECO:0000313" key="2">
    <source>
        <dbReference type="EMBL" id="PCI73980.1"/>
    </source>
</evidence>
<proteinExistence type="predicted"/>
<protein>
    <recommendedName>
        <fullName evidence="4">Prepilin-type cleavage/methylation domain-containing protein</fullName>
    </recommendedName>
</protein>
<reference evidence="3" key="1">
    <citation type="submission" date="2017-08" db="EMBL/GenBank/DDBJ databases">
        <title>A dynamic microbial community with high functional redundancy inhabits the cold, oxic subseafloor aquifer.</title>
        <authorList>
            <person name="Tully B.J."/>
            <person name="Wheat C.G."/>
            <person name="Glazer B.T."/>
            <person name="Huber J.A."/>
        </authorList>
    </citation>
    <scope>NUCLEOTIDE SEQUENCE [LARGE SCALE GENOMIC DNA]</scope>
</reference>
<keyword evidence="1" id="KW-0472">Membrane</keyword>
<organism evidence="2 3">
    <name type="scientific">SAR86 cluster bacterium</name>
    <dbReference type="NCBI Taxonomy" id="2030880"/>
    <lineage>
        <taxon>Bacteria</taxon>
        <taxon>Pseudomonadati</taxon>
        <taxon>Pseudomonadota</taxon>
        <taxon>Gammaproteobacteria</taxon>
        <taxon>SAR86 cluster</taxon>
    </lineage>
</organism>
<feature type="transmembrane region" description="Helical" evidence="1">
    <location>
        <begin position="12"/>
        <end position="36"/>
    </location>
</feature>
<evidence type="ECO:0000313" key="3">
    <source>
        <dbReference type="Proteomes" id="UP000218767"/>
    </source>
</evidence>
<dbReference type="AlphaFoldDB" id="A0A2A4WUJ0"/>
<evidence type="ECO:0000256" key="1">
    <source>
        <dbReference type="SAM" id="Phobius"/>
    </source>
</evidence>
<name>A0A2A4WUJ0_9GAMM</name>
<dbReference type="EMBL" id="NVUL01000110">
    <property type="protein sequence ID" value="PCI73980.1"/>
    <property type="molecule type" value="Genomic_DNA"/>
</dbReference>
<dbReference type="Proteomes" id="UP000218767">
    <property type="component" value="Unassembled WGS sequence"/>
</dbReference>
<comment type="caution">
    <text evidence="2">The sequence shown here is derived from an EMBL/GenBank/DDBJ whole genome shotgun (WGS) entry which is preliminary data.</text>
</comment>
<gene>
    <name evidence="2" type="ORF">COB20_15640</name>
</gene>